<comment type="caution">
    <text evidence="11">The sequence shown here is derived from an EMBL/GenBank/DDBJ whole genome shotgun (WGS) entry which is preliminary data.</text>
</comment>
<dbReference type="InterPro" id="IPR050072">
    <property type="entry name" value="Peptidase_M20A"/>
</dbReference>
<keyword evidence="10" id="KW-0732">Signal</keyword>
<keyword evidence="12" id="KW-1185">Reference proteome</keyword>
<accession>A0ABY2UKD7</accession>
<evidence type="ECO:0000256" key="1">
    <source>
        <dbReference type="ARBA" id="ARBA00001947"/>
    </source>
</evidence>
<evidence type="ECO:0000256" key="5">
    <source>
        <dbReference type="ARBA" id="ARBA00022801"/>
    </source>
</evidence>
<dbReference type="Proteomes" id="UP000306791">
    <property type="component" value="Unassembled WGS sequence"/>
</dbReference>
<dbReference type="Pfam" id="PF01546">
    <property type="entry name" value="Peptidase_M20"/>
    <property type="match status" value="1"/>
</dbReference>
<dbReference type="NCBIfam" id="NF004809">
    <property type="entry name" value="PRK06156.1"/>
    <property type="match status" value="1"/>
</dbReference>
<dbReference type="Gene3D" id="3.30.70.360">
    <property type="match status" value="2"/>
</dbReference>
<comment type="cofactor">
    <cofactor evidence="1">
        <name>Zn(2+)</name>
        <dbReference type="ChEBI" id="CHEBI:29105"/>
    </cofactor>
</comment>
<dbReference type="SUPFAM" id="SSF53187">
    <property type="entry name" value="Zn-dependent exopeptidases"/>
    <property type="match status" value="1"/>
</dbReference>
<reference evidence="11 12" key="1">
    <citation type="submission" date="2019-05" db="EMBL/GenBank/DDBJ databases">
        <title>Microbulbifer harenosus sp. nov., an alginate-degrading bacterium isolated from coastal sand.</title>
        <authorList>
            <person name="Huang H."/>
            <person name="Mo K."/>
            <person name="Bao S."/>
        </authorList>
    </citation>
    <scope>NUCLEOTIDE SEQUENCE [LARGE SCALE GENOMIC DNA]</scope>
    <source>
        <strain evidence="11 12">HB161719</strain>
    </source>
</reference>
<feature type="chain" id="PRO_5046053292" evidence="10">
    <location>
        <begin position="28"/>
        <end position="507"/>
    </location>
</feature>
<evidence type="ECO:0000256" key="10">
    <source>
        <dbReference type="SAM" id="SignalP"/>
    </source>
</evidence>
<dbReference type="SUPFAM" id="SSF55031">
    <property type="entry name" value="Bacterial exopeptidase dimerisation domain"/>
    <property type="match status" value="1"/>
</dbReference>
<dbReference type="InterPro" id="IPR002933">
    <property type="entry name" value="Peptidase_M20"/>
</dbReference>
<comment type="similarity">
    <text evidence="2">Belongs to the peptidase M20A family.</text>
</comment>
<dbReference type="RefSeq" id="WP_138236449.1">
    <property type="nucleotide sequence ID" value="NZ_VANI01000015.1"/>
</dbReference>
<name>A0ABY2UKD7_9GAMM</name>
<feature type="signal peptide" evidence="10">
    <location>
        <begin position="1"/>
        <end position="27"/>
    </location>
</feature>
<evidence type="ECO:0000256" key="4">
    <source>
        <dbReference type="ARBA" id="ARBA00022723"/>
    </source>
</evidence>
<keyword evidence="8" id="KW-0482">Metalloprotease</keyword>
<evidence type="ECO:0000256" key="8">
    <source>
        <dbReference type="ARBA" id="ARBA00023049"/>
    </source>
</evidence>
<evidence type="ECO:0000256" key="2">
    <source>
        <dbReference type="ARBA" id="ARBA00006247"/>
    </source>
</evidence>
<evidence type="ECO:0000256" key="7">
    <source>
        <dbReference type="ARBA" id="ARBA00022997"/>
    </source>
</evidence>
<dbReference type="EMBL" id="VANI01000015">
    <property type="protein sequence ID" value="TLM76146.1"/>
    <property type="molecule type" value="Genomic_DNA"/>
</dbReference>
<dbReference type="PANTHER" id="PTHR43808:SF31">
    <property type="entry name" value="N-ACETYL-L-CITRULLINE DEACETYLASE"/>
    <property type="match status" value="1"/>
</dbReference>
<sequence length="507" mass="55300">MEYPVKFRSKVARITAPLLLSPLVAVANVSPEAQNTADYAVKRYETAMTDTLAELVKFKTVAREDLPLEKNPEFTGFKSTLCGTARDLGLECEDHGYVVIVALGQGEEKIGIVTHGDVQPANPAKWKKSPFELDRTSEPGKLIARGSEDDKGPIATALYAMKAIKDKGVPMQRRVELIVYLAEESDWGPLEAFLKDYDMPAYNITIDANYPVVTAEKGWSEVRATFADAAVADKNKPYLSEFHGGYFRSQVPDEAHASIVNPTAELEKAIRARAAAHPQVKFEFAQNDGVLQITARGVATHSSEPEHGINAIAFLADALGNQDWPANAAGAMVRYINDLVGTGIVAEQFGDIAYRDDFMGPMTGALTMVKADDKGLTSHLNLRRPTGKSAELLDKQIRSALDNWQKQTGIQMAEVGVHLGEPYRADDAPQVEPLLKVFRHFTGIKDAGPVSIGGSTNAKLLPNAVSFGPSMPGKAYTGHSEHEFITVDQLRLNLKMYTAMMIEIANL</sequence>
<evidence type="ECO:0000256" key="6">
    <source>
        <dbReference type="ARBA" id="ARBA00022833"/>
    </source>
</evidence>
<evidence type="ECO:0000313" key="11">
    <source>
        <dbReference type="EMBL" id="TLM76146.1"/>
    </source>
</evidence>
<dbReference type="Gene3D" id="3.40.630.10">
    <property type="entry name" value="Zn peptidases"/>
    <property type="match status" value="1"/>
</dbReference>
<evidence type="ECO:0000256" key="3">
    <source>
        <dbReference type="ARBA" id="ARBA00022670"/>
    </source>
</evidence>
<keyword evidence="3" id="KW-0645">Protease</keyword>
<dbReference type="NCBIfam" id="TIGR01887">
    <property type="entry name" value="dipeptidaselike"/>
    <property type="match status" value="1"/>
</dbReference>
<keyword evidence="9" id="KW-0170">Cobalt</keyword>
<dbReference type="InterPro" id="IPR036264">
    <property type="entry name" value="Bact_exopeptidase_dim_dom"/>
</dbReference>
<keyword evidence="5" id="KW-0378">Hydrolase</keyword>
<keyword evidence="7" id="KW-0224">Dipeptidase</keyword>
<evidence type="ECO:0000313" key="12">
    <source>
        <dbReference type="Proteomes" id="UP000306791"/>
    </source>
</evidence>
<protein>
    <submittedName>
        <fullName evidence="11">Dipeptidase</fullName>
    </submittedName>
</protein>
<dbReference type="InterPro" id="IPR010964">
    <property type="entry name" value="M20A_pepV-rel"/>
</dbReference>
<evidence type="ECO:0000256" key="9">
    <source>
        <dbReference type="ARBA" id="ARBA00023285"/>
    </source>
</evidence>
<organism evidence="11 12">
    <name type="scientific">Microbulbifer harenosus</name>
    <dbReference type="NCBI Taxonomy" id="2576840"/>
    <lineage>
        <taxon>Bacteria</taxon>
        <taxon>Pseudomonadati</taxon>
        <taxon>Pseudomonadota</taxon>
        <taxon>Gammaproteobacteria</taxon>
        <taxon>Cellvibrionales</taxon>
        <taxon>Microbulbiferaceae</taxon>
        <taxon>Microbulbifer</taxon>
    </lineage>
</organism>
<keyword evidence="6" id="KW-0862">Zinc</keyword>
<gene>
    <name evidence="11" type="ORF">FDY93_14380</name>
</gene>
<dbReference type="PANTHER" id="PTHR43808">
    <property type="entry name" value="ACETYLORNITHINE DEACETYLASE"/>
    <property type="match status" value="1"/>
</dbReference>
<proteinExistence type="inferred from homology"/>
<keyword evidence="4" id="KW-0479">Metal-binding</keyword>